<accession>A0A0J8CD08</accession>
<dbReference type="PATRIC" id="fig|1938.3.peg.6006"/>
<evidence type="ECO:0000313" key="2">
    <source>
        <dbReference type="Proteomes" id="UP000037432"/>
    </source>
</evidence>
<evidence type="ECO:0008006" key="3">
    <source>
        <dbReference type="Google" id="ProtNLM"/>
    </source>
</evidence>
<dbReference type="AlphaFoldDB" id="A0A0J8CD08"/>
<dbReference type="EMBL" id="LFNT01000006">
    <property type="protein sequence ID" value="KMS75765.1"/>
    <property type="molecule type" value="Genomic_DNA"/>
</dbReference>
<evidence type="ECO:0000313" key="1">
    <source>
        <dbReference type="EMBL" id="KMS75765.1"/>
    </source>
</evidence>
<dbReference type="Pfam" id="PF14435">
    <property type="entry name" value="SUKH-4"/>
    <property type="match status" value="1"/>
</dbReference>
<sequence>MKSTDTPLIPDAAWLEERLGEGALWRPEEAALPVELTDAGSREFLLTVGFPAVYLDVVGIDSRHLRNEDGLKPLDADEIYGNRYPDDDSPPENFALAVVLAGDQHLMLDAADGGITHYDPNGWDHGAGWKGAAADSLPHLAVLIALIAESSTALESDDDAVRAAAVDALRRRMVAHDSYVEDSEFWDEIFELFD</sequence>
<dbReference type="Proteomes" id="UP000037432">
    <property type="component" value="Unassembled WGS sequence"/>
</dbReference>
<dbReference type="RefSeq" id="WP_048580455.1">
    <property type="nucleotide sequence ID" value="NZ_LFNT01000006.1"/>
</dbReference>
<dbReference type="InterPro" id="IPR025851">
    <property type="entry name" value="SUKH-4"/>
</dbReference>
<proteinExistence type="predicted"/>
<name>A0A0J8CD08_STRVR</name>
<comment type="caution">
    <text evidence="1">The sequence shown here is derived from an EMBL/GenBank/DDBJ whole genome shotgun (WGS) entry which is preliminary data.</text>
</comment>
<reference evidence="1 2" key="1">
    <citation type="submission" date="2015-06" db="EMBL/GenBank/DDBJ databases">
        <authorList>
            <person name="Ju K.-S."/>
            <person name="Doroghazi J.R."/>
            <person name="Metcalf W.W."/>
        </authorList>
    </citation>
    <scope>NUCLEOTIDE SEQUENCE [LARGE SCALE GENOMIC DNA]</scope>
    <source>
        <strain evidence="1 2">NRRL 3414</strain>
    </source>
</reference>
<protein>
    <recommendedName>
        <fullName evidence="3">SUKH-4 immunity protein of toxin-antitoxin system</fullName>
    </recommendedName>
</protein>
<dbReference type="OrthoDB" id="4534193at2"/>
<gene>
    <name evidence="1" type="ORF">ACM01_08375</name>
</gene>
<organism evidence="1 2">
    <name type="scientific">Streptomyces viridochromogenes</name>
    <dbReference type="NCBI Taxonomy" id="1938"/>
    <lineage>
        <taxon>Bacteria</taxon>
        <taxon>Bacillati</taxon>
        <taxon>Actinomycetota</taxon>
        <taxon>Actinomycetes</taxon>
        <taxon>Kitasatosporales</taxon>
        <taxon>Streptomycetaceae</taxon>
        <taxon>Streptomyces</taxon>
    </lineage>
</organism>